<dbReference type="Pfam" id="PF10087">
    <property type="entry name" value="DUF2325"/>
    <property type="match status" value="1"/>
</dbReference>
<evidence type="ECO:0000256" key="1">
    <source>
        <dbReference type="ARBA" id="ARBA00007189"/>
    </source>
</evidence>
<comment type="caution">
    <text evidence="2">The sequence shown here is derived from an EMBL/GenBank/DDBJ whole genome shotgun (WGS) entry which is preliminary data.</text>
</comment>
<reference evidence="2" key="1">
    <citation type="journal article" date="2014" name="Int. J. Syst. Evol. Microbiol.">
        <title>Complete genome sequence of Corynebacterium casei LMG S-19264T (=DSM 44701T), isolated from a smear-ripened cheese.</title>
        <authorList>
            <consortium name="US DOE Joint Genome Institute (JGI-PGF)"/>
            <person name="Walter F."/>
            <person name="Albersmeier A."/>
            <person name="Kalinowski J."/>
            <person name="Ruckert C."/>
        </authorList>
    </citation>
    <scope>NUCLEOTIDE SEQUENCE</scope>
    <source>
        <strain evidence="2">JCM 14719</strain>
    </source>
</reference>
<dbReference type="AlphaFoldDB" id="A0A8J3BAZ1"/>
<dbReference type="Proteomes" id="UP000637720">
    <property type="component" value="Unassembled WGS sequence"/>
</dbReference>
<dbReference type="InterPro" id="IPR016772">
    <property type="entry name" value="UCP020408"/>
</dbReference>
<comment type="similarity">
    <text evidence="1">Belongs to the UPF0751 family.</text>
</comment>
<keyword evidence="3" id="KW-1185">Reference proteome</keyword>
<dbReference type="PIRSF" id="PIRSF020408">
    <property type="entry name" value="UCP020408"/>
    <property type="match status" value="1"/>
</dbReference>
<dbReference type="RefSeq" id="WP_229725550.1">
    <property type="nucleotide sequence ID" value="NZ_BMOF01000001.1"/>
</dbReference>
<protein>
    <recommendedName>
        <fullName evidence="4">DUF2325 domain-containing protein</fullName>
    </recommendedName>
</protein>
<evidence type="ECO:0008006" key="4">
    <source>
        <dbReference type="Google" id="ProtNLM"/>
    </source>
</evidence>
<name>A0A8J3BAZ1_9BACI</name>
<gene>
    <name evidence="2" type="ORF">GCM10007043_01420</name>
</gene>
<organism evidence="2 3">
    <name type="scientific">Calditerricola satsumensis</name>
    <dbReference type="NCBI Taxonomy" id="373054"/>
    <lineage>
        <taxon>Bacteria</taxon>
        <taxon>Bacillati</taxon>
        <taxon>Bacillota</taxon>
        <taxon>Bacilli</taxon>
        <taxon>Bacillales</taxon>
        <taxon>Bacillaceae</taxon>
        <taxon>Calditerricola</taxon>
    </lineage>
</organism>
<sequence length="91" mass="10207">MTVLVVGADRLGNIEAFFRKQGYREILHVSGRKASDTAIHIPSHVHMVVVFTDFVNHNLARVIKAKAKERNIRVIFSKRSCSALAKTFCLA</sequence>
<evidence type="ECO:0000313" key="2">
    <source>
        <dbReference type="EMBL" id="GGJ91421.1"/>
    </source>
</evidence>
<dbReference type="EMBL" id="BMOF01000001">
    <property type="protein sequence ID" value="GGJ91421.1"/>
    <property type="molecule type" value="Genomic_DNA"/>
</dbReference>
<accession>A0A8J3BAZ1</accession>
<evidence type="ECO:0000313" key="3">
    <source>
        <dbReference type="Proteomes" id="UP000637720"/>
    </source>
</evidence>
<reference evidence="2" key="2">
    <citation type="submission" date="2020-09" db="EMBL/GenBank/DDBJ databases">
        <authorList>
            <person name="Sun Q."/>
            <person name="Ohkuma M."/>
        </authorList>
    </citation>
    <scope>NUCLEOTIDE SEQUENCE</scope>
    <source>
        <strain evidence="2">JCM 14719</strain>
    </source>
</reference>
<proteinExistence type="inferred from homology"/>